<dbReference type="OrthoDB" id="5184982at2"/>
<keyword evidence="1" id="KW-0732">Signal</keyword>
<accession>A0A1H3N4J6</accession>
<feature type="signal peptide" evidence="1">
    <location>
        <begin position="1"/>
        <end position="23"/>
    </location>
</feature>
<dbReference type="RefSeq" id="WP_090789189.1">
    <property type="nucleotide sequence ID" value="NZ_BOND01000028.1"/>
</dbReference>
<organism evidence="2 3">
    <name type="scientific">Asanoa ishikariensis</name>
    <dbReference type="NCBI Taxonomy" id="137265"/>
    <lineage>
        <taxon>Bacteria</taxon>
        <taxon>Bacillati</taxon>
        <taxon>Actinomycetota</taxon>
        <taxon>Actinomycetes</taxon>
        <taxon>Micromonosporales</taxon>
        <taxon>Micromonosporaceae</taxon>
        <taxon>Asanoa</taxon>
    </lineage>
</organism>
<keyword evidence="3" id="KW-1185">Reference proteome</keyword>
<evidence type="ECO:0000256" key="1">
    <source>
        <dbReference type="SAM" id="SignalP"/>
    </source>
</evidence>
<sequence>MERSTWAALAAAPLLVLVSACGAADAASPAPPAAASLGADEVALRVTYTGGFVTPQSIPGRVPAVSIYGDGRVITEGPVAAIYPGPALPNLQQARISEADVDALVERAVAAGVGSGTDLGQPGVADASTTRFVVTTENGVKQTDAYALGMADVGGLLNPTQTAARKKLADLLASLQDLPATLGTAAVREEGGYQPKSVAAIATPYVKPEQPLELEQPVPVDWPGPTLPGAKLNPNLEVGCVTATGDQAQAVLAAAAKANAATPWASGGEQWSLLLRPVLPDESDCADLAKQG</sequence>
<feature type="chain" id="PRO_5039212756" description="Secreted protein" evidence="1">
    <location>
        <begin position="24"/>
        <end position="292"/>
    </location>
</feature>
<evidence type="ECO:0000313" key="2">
    <source>
        <dbReference type="EMBL" id="SDY83663.1"/>
    </source>
</evidence>
<protein>
    <recommendedName>
        <fullName evidence="4">Secreted protein</fullName>
    </recommendedName>
</protein>
<gene>
    <name evidence="2" type="ORF">SAMN05421684_1807</name>
</gene>
<name>A0A1H3N4J6_9ACTN</name>
<evidence type="ECO:0000313" key="3">
    <source>
        <dbReference type="Proteomes" id="UP000199632"/>
    </source>
</evidence>
<reference evidence="3" key="1">
    <citation type="submission" date="2016-10" db="EMBL/GenBank/DDBJ databases">
        <authorList>
            <person name="Varghese N."/>
            <person name="Submissions S."/>
        </authorList>
    </citation>
    <scope>NUCLEOTIDE SEQUENCE [LARGE SCALE GENOMIC DNA]</scope>
    <source>
        <strain evidence="3">DSM 44718</strain>
    </source>
</reference>
<evidence type="ECO:0008006" key="4">
    <source>
        <dbReference type="Google" id="ProtNLM"/>
    </source>
</evidence>
<dbReference type="EMBL" id="FNQB01000001">
    <property type="protein sequence ID" value="SDY83663.1"/>
    <property type="molecule type" value="Genomic_DNA"/>
</dbReference>
<proteinExistence type="predicted"/>
<dbReference type="Proteomes" id="UP000199632">
    <property type="component" value="Unassembled WGS sequence"/>
</dbReference>
<dbReference type="STRING" id="137265.SAMN05421684_1807"/>
<dbReference type="PROSITE" id="PS51257">
    <property type="entry name" value="PROKAR_LIPOPROTEIN"/>
    <property type="match status" value="1"/>
</dbReference>
<dbReference type="AlphaFoldDB" id="A0A1H3N4J6"/>